<dbReference type="AlphaFoldDB" id="A0AAW1PF25"/>
<reference evidence="1 2" key="1">
    <citation type="journal article" date="2024" name="Nat. Commun.">
        <title>Phylogenomics reveals the evolutionary origins of lichenization in chlorophyte algae.</title>
        <authorList>
            <person name="Puginier C."/>
            <person name="Libourel C."/>
            <person name="Otte J."/>
            <person name="Skaloud P."/>
            <person name="Haon M."/>
            <person name="Grisel S."/>
            <person name="Petersen M."/>
            <person name="Berrin J.G."/>
            <person name="Delaux P.M."/>
            <person name="Dal Grande F."/>
            <person name="Keller J."/>
        </authorList>
    </citation>
    <scope>NUCLEOTIDE SEQUENCE [LARGE SCALE GENOMIC DNA]</scope>
    <source>
        <strain evidence="1 2">SAG 2036</strain>
    </source>
</reference>
<protein>
    <submittedName>
        <fullName evidence="1">Uncharacterized protein</fullName>
    </submittedName>
</protein>
<dbReference type="EMBL" id="JALJOQ010000030">
    <property type="protein sequence ID" value="KAK9807407.1"/>
    <property type="molecule type" value="Genomic_DNA"/>
</dbReference>
<name>A0AAW1PF25_9CHLO</name>
<organism evidence="1 2">
    <name type="scientific">Symbiochloris irregularis</name>
    <dbReference type="NCBI Taxonomy" id="706552"/>
    <lineage>
        <taxon>Eukaryota</taxon>
        <taxon>Viridiplantae</taxon>
        <taxon>Chlorophyta</taxon>
        <taxon>core chlorophytes</taxon>
        <taxon>Trebouxiophyceae</taxon>
        <taxon>Trebouxiales</taxon>
        <taxon>Trebouxiaceae</taxon>
        <taxon>Symbiochloris</taxon>
    </lineage>
</organism>
<evidence type="ECO:0000313" key="2">
    <source>
        <dbReference type="Proteomes" id="UP001465755"/>
    </source>
</evidence>
<comment type="caution">
    <text evidence="1">The sequence shown here is derived from an EMBL/GenBank/DDBJ whole genome shotgun (WGS) entry which is preliminary data.</text>
</comment>
<dbReference type="Proteomes" id="UP001465755">
    <property type="component" value="Unassembled WGS sequence"/>
</dbReference>
<keyword evidence="2" id="KW-1185">Reference proteome</keyword>
<proteinExistence type="predicted"/>
<accession>A0AAW1PF25</accession>
<sequence length="417" mass="46053">MSGNAEPVVIQGVTTDEGVRYFCPVSACTKSFDRWNPKEWAAWSDPARVQEHVRDAKKAPENYEGAHSGLPKLLTKARATKYATPDDAHQARKQAWAANRARGSEPSSEQAAAVLLAAVLGMSDRASALEALAALQNASGVVRDTDLLACIRCLSRLRFVQWKGRCVTCKEPGTVLESLITRDQADDLMKLMQSCKLTDFPEASLADLQSQHPSMETGLWTSGEPIDVKAFVQGLQPKSWPDDDLQGDLWSRVRDELLQGNYVLLNHFPVEPDGAMEMFFKRLLEPYWDDWFRGDVDLQNATTVFLSPSILGKRSKKDGTHCHFDRTASLNIAVATSAEDVGSVLALWLLIFPTALDKFSAWCAERGKTLEDLAANYALVQKLIATRVGPSAVPDYFPISVCALNCAINARLKRRRG</sequence>
<gene>
    <name evidence="1" type="ORF">WJX73_001417</name>
</gene>
<evidence type="ECO:0000313" key="1">
    <source>
        <dbReference type="EMBL" id="KAK9807407.1"/>
    </source>
</evidence>